<evidence type="ECO:0000256" key="4">
    <source>
        <dbReference type="ARBA" id="ARBA00023136"/>
    </source>
</evidence>
<proteinExistence type="predicted"/>
<feature type="transmembrane region" description="Helical" evidence="5">
    <location>
        <begin position="42"/>
        <end position="66"/>
    </location>
</feature>
<dbReference type="AlphaFoldDB" id="A0A892ZDH3"/>
<evidence type="ECO:0000259" key="6">
    <source>
        <dbReference type="Pfam" id="PF06305"/>
    </source>
</evidence>
<keyword evidence="1" id="KW-1003">Cell membrane</keyword>
<evidence type="ECO:0000256" key="5">
    <source>
        <dbReference type="SAM" id="Phobius"/>
    </source>
</evidence>
<dbReference type="GO" id="GO:0005886">
    <property type="term" value="C:plasma membrane"/>
    <property type="evidence" value="ECO:0007669"/>
    <property type="project" value="InterPro"/>
</dbReference>
<reference evidence="7" key="1">
    <citation type="submission" date="2021-02" db="EMBL/GenBank/DDBJ databases">
        <title>Neisseriaceae sp. 26B isolated from the cloaca of a Common Toad-headed Turtle (Mesoclemmys nasuta).</title>
        <authorList>
            <person name="Spergser J."/>
            <person name="Busse H.-J."/>
        </authorList>
    </citation>
    <scope>NUCLEOTIDE SEQUENCE</scope>
    <source>
        <strain evidence="7">26B</strain>
    </source>
</reference>
<evidence type="ECO:0000313" key="7">
    <source>
        <dbReference type="EMBL" id="QRQ80992.1"/>
    </source>
</evidence>
<name>A0A892ZDH3_9NEIS</name>
<protein>
    <submittedName>
        <fullName evidence="7">DUF1049 domain-containing protein</fullName>
    </submittedName>
</protein>
<keyword evidence="8" id="KW-1185">Reference proteome</keyword>
<dbReference type="InterPro" id="IPR010445">
    <property type="entry name" value="LapA_dom"/>
</dbReference>
<dbReference type="KEGG" id="ptes:JQU52_09630"/>
<organism evidence="7 8">
    <name type="scientific">Paralysiella testudinis</name>
    <dbReference type="NCBI Taxonomy" id="2809020"/>
    <lineage>
        <taxon>Bacteria</taxon>
        <taxon>Pseudomonadati</taxon>
        <taxon>Pseudomonadota</taxon>
        <taxon>Betaproteobacteria</taxon>
        <taxon>Neisseriales</taxon>
        <taxon>Neisseriaceae</taxon>
        <taxon>Paralysiella</taxon>
    </lineage>
</organism>
<evidence type="ECO:0000256" key="2">
    <source>
        <dbReference type="ARBA" id="ARBA00022692"/>
    </source>
</evidence>
<gene>
    <name evidence="7" type="ORF">JQU52_09630</name>
</gene>
<dbReference type="EMBL" id="CP069798">
    <property type="protein sequence ID" value="QRQ80992.1"/>
    <property type="molecule type" value="Genomic_DNA"/>
</dbReference>
<keyword evidence="3 5" id="KW-1133">Transmembrane helix</keyword>
<evidence type="ECO:0000256" key="1">
    <source>
        <dbReference type="ARBA" id="ARBA00022475"/>
    </source>
</evidence>
<keyword evidence="2 5" id="KW-0812">Transmembrane</keyword>
<dbReference type="RefSeq" id="WP_230338274.1">
    <property type="nucleotide sequence ID" value="NZ_CP069798.1"/>
</dbReference>
<feature type="domain" description="Lipopolysaccharide assembly protein A" evidence="6">
    <location>
        <begin position="23"/>
        <end position="80"/>
    </location>
</feature>
<dbReference type="Proteomes" id="UP000653156">
    <property type="component" value="Chromosome"/>
</dbReference>
<evidence type="ECO:0000313" key="8">
    <source>
        <dbReference type="Proteomes" id="UP000653156"/>
    </source>
</evidence>
<evidence type="ECO:0000256" key="3">
    <source>
        <dbReference type="ARBA" id="ARBA00022989"/>
    </source>
</evidence>
<keyword evidence="4 5" id="KW-0472">Membrane</keyword>
<sequence>MKIVYALIKILILLAFVLLAVSNTQSTAFHYLPGQEISLPLIVLLLGFFVVGAIFGVLAMLGRLLALRNEVNRLRREIRKNGRGAELAATPPATTMAIPNQKG</sequence>
<dbReference type="Pfam" id="PF06305">
    <property type="entry name" value="LapA_dom"/>
    <property type="match status" value="1"/>
</dbReference>
<accession>A0A892ZDH3</accession>